<comment type="caution">
    <text evidence="2">The sequence shown here is derived from an EMBL/GenBank/DDBJ whole genome shotgun (WGS) entry which is preliminary data.</text>
</comment>
<feature type="transmembrane region" description="Helical" evidence="1">
    <location>
        <begin position="63"/>
        <end position="83"/>
    </location>
</feature>
<keyword evidence="1" id="KW-0812">Transmembrane</keyword>
<protein>
    <submittedName>
        <fullName evidence="2">Uncharacterized protein</fullName>
    </submittedName>
</protein>
<keyword evidence="3" id="KW-1185">Reference proteome</keyword>
<name>A0ABN2E9P1_9ACTN</name>
<dbReference type="EMBL" id="BAAAND010000008">
    <property type="protein sequence ID" value="GAA1600859.1"/>
    <property type="molecule type" value="Genomic_DNA"/>
</dbReference>
<feature type="transmembrane region" description="Helical" evidence="1">
    <location>
        <begin position="122"/>
        <end position="142"/>
    </location>
</feature>
<sequence length="183" mass="18875">MATAHSVVGFATCACLLVFYAVGEPFGVINDLGNALLGALSLWLAWLLRPPATAAARSPLSDLLLCVAGAGAALTATGTVLVLTGITGFYLAGLWSSLGFALIGAWLVGVGRHTPSGGRSGLIAGLVMLLGLVGLPGIVMGLDDLDKAPAWTFVAGVNWAGTYLLFPAWSSRLAREDRPERLR</sequence>
<feature type="transmembrane region" description="Helical" evidence="1">
    <location>
        <begin position="89"/>
        <end position="110"/>
    </location>
</feature>
<gene>
    <name evidence="2" type="ORF">GCM10009742_56110</name>
</gene>
<evidence type="ECO:0000256" key="1">
    <source>
        <dbReference type="SAM" id="Phobius"/>
    </source>
</evidence>
<organism evidence="2 3">
    <name type="scientific">Kribbella karoonensis</name>
    <dbReference type="NCBI Taxonomy" id="324851"/>
    <lineage>
        <taxon>Bacteria</taxon>
        <taxon>Bacillati</taxon>
        <taxon>Actinomycetota</taxon>
        <taxon>Actinomycetes</taxon>
        <taxon>Propionibacteriales</taxon>
        <taxon>Kribbellaceae</taxon>
        <taxon>Kribbella</taxon>
    </lineage>
</organism>
<proteinExistence type="predicted"/>
<dbReference type="Proteomes" id="UP001500190">
    <property type="component" value="Unassembled WGS sequence"/>
</dbReference>
<accession>A0ABN2E9P1</accession>
<keyword evidence="1" id="KW-1133">Transmembrane helix</keyword>
<evidence type="ECO:0000313" key="2">
    <source>
        <dbReference type="EMBL" id="GAA1600859.1"/>
    </source>
</evidence>
<feature type="transmembrane region" description="Helical" evidence="1">
    <location>
        <begin position="33"/>
        <end position="51"/>
    </location>
</feature>
<reference evidence="2 3" key="1">
    <citation type="journal article" date="2019" name="Int. J. Syst. Evol. Microbiol.">
        <title>The Global Catalogue of Microorganisms (GCM) 10K type strain sequencing project: providing services to taxonomists for standard genome sequencing and annotation.</title>
        <authorList>
            <consortium name="The Broad Institute Genomics Platform"/>
            <consortium name="The Broad Institute Genome Sequencing Center for Infectious Disease"/>
            <person name="Wu L."/>
            <person name="Ma J."/>
        </authorList>
    </citation>
    <scope>NUCLEOTIDE SEQUENCE [LARGE SCALE GENOMIC DNA]</scope>
    <source>
        <strain evidence="2 3">JCM 14304</strain>
    </source>
</reference>
<evidence type="ECO:0000313" key="3">
    <source>
        <dbReference type="Proteomes" id="UP001500190"/>
    </source>
</evidence>
<feature type="transmembrane region" description="Helical" evidence="1">
    <location>
        <begin position="148"/>
        <end position="166"/>
    </location>
</feature>
<keyword evidence="1" id="KW-0472">Membrane</keyword>